<dbReference type="Pfam" id="PF14252">
    <property type="entry name" value="DUF4347"/>
    <property type="match status" value="1"/>
</dbReference>
<gene>
    <name evidence="2" type="ORF">E6Q60_06225</name>
</gene>
<evidence type="ECO:0000313" key="3">
    <source>
        <dbReference type="Proteomes" id="UP000321055"/>
    </source>
</evidence>
<accession>A0A5C7VWF5</accession>
<dbReference type="AlphaFoldDB" id="A0A5C7VWF5"/>
<dbReference type="InterPro" id="IPR025592">
    <property type="entry name" value="DUF4347"/>
</dbReference>
<name>A0A5C7VWF5_9PROT</name>
<organism evidence="2 3">
    <name type="scientific">Nitrosomonas oligotropha</name>
    <dbReference type="NCBI Taxonomy" id="42354"/>
    <lineage>
        <taxon>Bacteria</taxon>
        <taxon>Pseudomonadati</taxon>
        <taxon>Pseudomonadota</taxon>
        <taxon>Betaproteobacteria</taxon>
        <taxon>Nitrosomonadales</taxon>
        <taxon>Nitrosomonadaceae</taxon>
        <taxon>Nitrosomonas</taxon>
    </lineage>
</organism>
<protein>
    <submittedName>
        <fullName evidence="2">DUF4347 domain-containing protein</fullName>
    </submittedName>
</protein>
<evidence type="ECO:0000259" key="1">
    <source>
        <dbReference type="Pfam" id="PF14252"/>
    </source>
</evidence>
<sequence length="89" mass="9399">MQAILSDYPDLDFIQIISHGSQGVLYLGNTDLDQNSIDSYRSQLGDIGSSLTASGDLLLYGCDVAQGDQGCLFIDRLALLAGADVAAMI</sequence>
<reference evidence="2 3" key="1">
    <citation type="submission" date="2018-09" db="EMBL/GenBank/DDBJ databases">
        <title>Metagenome Assembled Genomes from an Advanced Water Purification Facility.</title>
        <authorList>
            <person name="Stamps B.W."/>
            <person name="Spear J.R."/>
        </authorList>
    </citation>
    <scope>NUCLEOTIDE SEQUENCE [LARGE SCALE GENOMIC DNA]</scope>
    <source>
        <strain evidence="2">Bin_54_1</strain>
    </source>
</reference>
<feature type="domain" description="DUF4347" evidence="1">
    <location>
        <begin position="1"/>
        <end position="87"/>
    </location>
</feature>
<evidence type="ECO:0000313" key="2">
    <source>
        <dbReference type="EMBL" id="TXI28903.1"/>
    </source>
</evidence>
<comment type="caution">
    <text evidence="2">The sequence shown here is derived from an EMBL/GenBank/DDBJ whole genome shotgun (WGS) entry which is preliminary data.</text>
</comment>
<dbReference type="Proteomes" id="UP000321055">
    <property type="component" value="Unassembled WGS sequence"/>
</dbReference>
<dbReference type="EMBL" id="SSFX01000041">
    <property type="protein sequence ID" value="TXI28903.1"/>
    <property type="molecule type" value="Genomic_DNA"/>
</dbReference>
<proteinExistence type="predicted"/>